<evidence type="ECO:0000313" key="4">
    <source>
        <dbReference type="Proteomes" id="UP000626148"/>
    </source>
</evidence>
<protein>
    <submittedName>
        <fullName evidence="3">Uncharacterized protein</fullName>
    </submittedName>
</protein>
<feature type="transmembrane region" description="Helical" evidence="2">
    <location>
        <begin position="244"/>
        <end position="267"/>
    </location>
</feature>
<reference evidence="3" key="1">
    <citation type="journal article" date="2014" name="Int. J. Syst. Evol. Microbiol.">
        <title>Complete genome sequence of Corynebacterium casei LMG S-19264T (=DSM 44701T), isolated from a smear-ripened cheese.</title>
        <authorList>
            <consortium name="US DOE Joint Genome Institute (JGI-PGF)"/>
            <person name="Walter F."/>
            <person name="Albersmeier A."/>
            <person name="Kalinowski J."/>
            <person name="Ruckert C."/>
        </authorList>
    </citation>
    <scope>NUCLEOTIDE SEQUENCE</scope>
    <source>
        <strain evidence="3">KCTC 22169</strain>
    </source>
</reference>
<feature type="transmembrane region" description="Helical" evidence="2">
    <location>
        <begin position="287"/>
        <end position="307"/>
    </location>
</feature>
<keyword evidence="2" id="KW-0812">Transmembrane</keyword>
<keyword evidence="2" id="KW-1133">Transmembrane helix</keyword>
<keyword evidence="4" id="KW-1185">Reference proteome</keyword>
<keyword evidence="2" id="KW-0472">Membrane</keyword>
<dbReference type="EMBL" id="BMXR01000005">
    <property type="protein sequence ID" value="GGX54882.1"/>
    <property type="molecule type" value="Genomic_DNA"/>
</dbReference>
<gene>
    <name evidence="3" type="ORF">GCM10007392_22960</name>
</gene>
<accession>A0A918K8L6</accession>
<proteinExistence type="predicted"/>
<name>A0A918K8L6_9GAMM</name>
<evidence type="ECO:0000256" key="1">
    <source>
        <dbReference type="SAM" id="MobiDB-lite"/>
    </source>
</evidence>
<feature type="compositionally biased region" description="Basic and acidic residues" evidence="1">
    <location>
        <begin position="468"/>
        <end position="480"/>
    </location>
</feature>
<reference evidence="3" key="2">
    <citation type="submission" date="2020-09" db="EMBL/GenBank/DDBJ databases">
        <authorList>
            <person name="Sun Q."/>
            <person name="Kim S."/>
        </authorList>
    </citation>
    <scope>NUCLEOTIDE SEQUENCE</scope>
    <source>
        <strain evidence="3">KCTC 22169</strain>
    </source>
</reference>
<sequence length="515" mass="57232">MFMQLLTVWSDTIAVSAAIWLVLLVTVLYLGRGQAHQLFETTGRALFNAMRLAAHAVLRLEKRLVERNRDVLLAMGRNAAEKTIEREFTRVSTLVDRDLGQYPTLHRKIADTIDKIEDDYRESIQSTPLPPAWSEVVDTIASLPSSADPALNKILTNIQEAIEDSHEETLKAFQKATLERHRHLSAMQPHWRSLQGNMDKVKSTLDSLEERTRTIDGQMDRYESIRKAEEPAVNALTASSITQFFIAGLVLVIASLGGLINFQLIALPMSEMVGGNSYIGALKTSDIAALVIILVEIAMGLFLLESLRITHLFPVIGSMDDRLRRRMIVITLTILTILASIEASLAYMRDLLALDRAALQQSLAGVGVVEAQFRWIPSIGQMVMGFILPFALAFVAIPLESFIHALRTVLGILTVGLLRTVRVGLRLVGSLSRHACQILAHVYDLIIMVPLGVERLIRERSTAPRLVEREANATAAKEEPPFDLDETPEPAKRAPKRRRTPKIDPEPPTAQEATS</sequence>
<organism evidence="3 4">
    <name type="scientific">Saccharospirillum salsuginis</name>
    <dbReference type="NCBI Taxonomy" id="418750"/>
    <lineage>
        <taxon>Bacteria</taxon>
        <taxon>Pseudomonadati</taxon>
        <taxon>Pseudomonadota</taxon>
        <taxon>Gammaproteobacteria</taxon>
        <taxon>Oceanospirillales</taxon>
        <taxon>Saccharospirillaceae</taxon>
        <taxon>Saccharospirillum</taxon>
    </lineage>
</organism>
<evidence type="ECO:0000313" key="3">
    <source>
        <dbReference type="EMBL" id="GGX54882.1"/>
    </source>
</evidence>
<feature type="region of interest" description="Disordered" evidence="1">
    <location>
        <begin position="468"/>
        <end position="515"/>
    </location>
</feature>
<evidence type="ECO:0000256" key="2">
    <source>
        <dbReference type="SAM" id="Phobius"/>
    </source>
</evidence>
<feature type="transmembrane region" description="Helical" evidence="2">
    <location>
        <begin position="328"/>
        <end position="348"/>
    </location>
</feature>
<dbReference type="AlphaFoldDB" id="A0A918K8L6"/>
<feature type="transmembrane region" description="Helical" evidence="2">
    <location>
        <begin position="12"/>
        <end position="31"/>
    </location>
</feature>
<dbReference type="Proteomes" id="UP000626148">
    <property type="component" value="Unassembled WGS sequence"/>
</dbReference>
<comment type="caution">
    <text evidence="3">The sequence shown here is derived from an EMBL/GenBank/DDBJ whole genome shotgun (WGS) entry which is preliminary data.</text>
</comment>
<feature type="transmembrane region" description="Helical" evidence="2">
    <location>
        <begin position="379"/>
        <end position="399"/>
    </location>
</feature>
<dbReference type="RefSeq" id="WP_189608683.1">
    <property type="nucleotide sequence ID" value="NZ_BMXR01000005.1"/>
</dbReference>